<comment type="caution">
    <text evidence="1">The sequence shown here is derived from an EMBL/GenBank/DDBJ whole genome shotgun (WGS) entry which is preliminary data.</text>
</comment>
<dbReference type="OrthoDB" id="2684341at2759"/>
<gene>
    <name evidence="1" type="ORF">O181_084190</name>
</gene>
<reference evidence="1" key="1">
    <citation type="submission" date="2021-03" db="EMBL/GenBank/DDBJ databases">
        <title>Draft genome sequence of rust myrtle Austropuccinia psidii MF-1, a brazilian biotype.</title>
        <authorList>
            <person name="Quecine M.C."/>
            <person name="Pachon D.M.R."/>
            <person name="Bonatelli M.L."/>
            <person name="Correr F.H."/>
            <person name="Franceschini L.M."/>
            <person name="Leite T.F."/>
            <person name="Margarido G.R.A."/>
            <person name="Almeida C.A."/>
            <person name="Ferrarezi J.A."/>
            <person name="Labate C.A."/>
        </authorList>
    </citation>
    <scope>NUCLEOTIDE SEQUENCE</scope>
    <source>
        <strain evidence="1">MF-1</strain>
    </source>
</reference>
<evidence type="ECO:0000313" key="2">
    <source>
        <dbReference type="Proteomes" id="UP000765509"/>
    </source>
</evidence>
<dbReference type="EMBL" id="AVOT02049303">
    <property type="protein sequence ID" value="MBW0544475.1"/>
    <property type="molecule type" value="Genomic_DNA"/>
</dbReference>
<name>A0A9Q3FV54_9BASI</name>
<evidence type="ECO:0000313" key="1">
    <source>
        <dbReference type="EMBL" id="MBW0544475.1"/>
    </source>
</evidence>
<keyword evidence="2" id="KW-1185">Reference proteome</keyword>
<proteinExistence type="predicted"/>
<dbReference type="AlphaFoldDB" id="A0A9Q3FV54"/>
<sequence length="191" mass="21711">MVGITSFPIFELDFLVTDTPKGEDLILDFDLINHFKRSIDWRKGLMTFNPYCNNSSNYFSTLSNNLSSANTCAALVGDSKTPSFPSSFHITFVNSPQSLLFSGDEVFKEIQHFGEDKVVSLLHLFLGNVDLNPSSYHDFLEELWDEKEEPGEIENLIKVVPSAYHHYLDVVRYGYETLIENQVLCLSSKLV</sequence>
<protein>
    <submittedName>
        <fullName evidence="1">Uncharacterized protein</fullName>
    </submittedName>
</protein>
<organism evidence="1 2">
    <name type="scientific">Austropuccinia psidii MF-1</name>
    <dbReference type="NCBI Taxonomy" id="1389203"/>
    <lineage>
        <taxon>Eukaryota</taxon>
        <taxon>Fungi</taxon>
        <taxon>Dikarya</taxon>
        <taxon>Basidiomycota</taxon>
        <taxon>Pucciniomycotina</taxon>
        <taxon>Pucciniomycetes</taxon>
        <taxon>Pucciniales</taxon>
        <taxon>Sphaerophragmiaceae</taxon>
        <taxon>Austropuccinia</taxon>
    </lineage>
</organism>
<dbReference type="Proteomes" id="UP000765509">
    <property type="component" value="Unassembled WGS sequence"/>
</dbReference>
<accession>A0A9Q3FV54</accession>